<accession>A0ACC6QQ68</accession>
<sequence length="49" mass="5287">MASGADDAGFEWTDLPFQGRGTPKSHWRDELATGLVLLVAGQAIRPSYP</sequence>
<dbReference type="Proteomes" id="UP001375539">
    <property type="component" value="Unassembled WGS sequence"/>
</dbReference>
<gene>
    <name evidence="1" type="ORF">WKI58_28575</name>
</gene>
<protein>
    <submittedName>
        <fullName evidence="1">Uncharacterized protein</fullName>
    </submittedName>
</protein>
<keyword evidence="2" id="KW-1185">Reference proteome</keyword>
<comment type="caution">
    <text evidence="1">The sequence shown here is derived from an EMBL/GenBank/DDBJ whole genome shotgun (WGS) entry which is preliminary data.</text>
</comment>
<evidence type="ECO:0000313" key="2">
    <source>
        <dbReference type="Proteomes" id="UP001375539"/>
    </source>
</evidence>
<organism evidence="1 2">
    <name type="scientific">Streptomyces pratisoli</name>
    <dbReference type="NCBI Taxonomy" id="3139917"/>
    <lineage>
        <taxon>Bacteria</taxon>
        <taxon>Bacillati</taxon>
        <taxon>Actinomycetota</taxon>
        <taxon>Actinomycetes</taxon>
        <taxon>Kitasatosporales</taxon>
        <taxon>Streptomycetaceae</taxon>
        <taxon>Streptomyces</taxon>
    </lineage>
</organism>
<name>A0ACC6QQ68_9ACTN</name>
<dbReference type="EMBL" id="JBBKAI010000002">
    <property type="protein sequence ID" value="MEJ8660426.1"/>
    <property type="molecule type" value="Genomic_DNA"/>
</dbReference>
<proteinExistence type="predicted"/>
<reference evidence="1" key="1">
    <citation type="submission" date="2024-03" db="EMBL/GenBank/DDBJ databases">
        <title>Novel Streptomyces species of biotechnological and ecological value are a feature of Machair soil.</title>
        <authorList>
            <person name="Prole J.R."/>
            <person name="Goodfellow M."/>
            <person name="Allenby N."/>
            <person name="Ward A.C."/>
        </authorList>
    </citation>
    <scope>NUCLEOTIDE SEQUENCE</scope>
    <source>
        <strain evidence="1">MS1.AVA.4</strain>
    </source>
</reference>
<evidence type="ECO:0000313" key="1">
    <source>
        <dbReference type="EMBL" id="MEJ8660426.1"/>
    </source>
</evidence>